<organism evidence="2 3">
    <name type="scientific">[Candida] arabinofermentans NRRL YB-2248</name>
    <dbReference type="NCBI Taxonomy" id="983967"/>
    <lineage>
        <taxon>Eukaryota</taxon>
        <taxon>Fungi</taxon>
        <taxon>Dikarya</taxon>
        <taxon>Ascomycota</taxon>
        <taxon>Saccharomycotina</taxon>
        <taxon>Pichiomycetes</taxon>
        <taxon>Pichiales</taxon>
        <taxon>Pichiaceae</taxon>
        <taxon>Ogataea</taxon>
        <taxon>Ogataea/Candida clade</taxon>
    </lineage>
</organism>
<dbReference type="OrthoDB" id="3990977at2759"/>
<dbReference type="Proteomes" id="UP000094801">
    <property type="component" value="Unassembled WGS sequence"/>
</dbReference>
<dbReference type="Pfam" id="PF17316">
    <property type="entry name" value="Perilipin_2"/>
    <property type="match status" value="1"/>
</dbReference>
<sequence length="284" mass="31408">MTSETTTKLSTTPKLTTSAYTHIKAYPIISDSSAFLHKFQLYSLLKSYIDQLLTIVVSFITNFPLVVSILNRLDKTADTGLDRVDKTFPTLTSVSVDDVKKDITTYYDSSTAKIIKTVKTTRDSTVTELKTRLEPITNVSDHYQKVLTSYLDTTKTKADEYTEPYKEKVTKLYESLQPLVNQVTSYPSHINELYTSEKTSGSSTPIAIAKTSRRLSNEAFENTIKPAYLNTLKPTVDKFIGNAKVSANGVVDIVDTNVNKLGKEVDGVISSVVESVTDIADGSL</sequence>
<evidence type="ECO:0000313" key="3">
    <source>
        <dbReference type="Proteomes" id="UP000094801"/>
    </source>
</evidence>
<dbReference type="EMBL" id="KV453851">
    <property type="protein sequence ID" value="ODV85901.1"/>
    <property type="molecule type" value="Genomic_DNA"/>
</dbReference>
<protein>
    <submittedName>
        <fullName evidence="2">Uncharacterized protein</fullName>
    </submittedName>
</protein>
<gene>
    <name evidence="2" type="ORF">CANARDRAFT_27974</name>
</gene>
<dbReference type="AlphaFoldDB" id="A0A1E4T2E8"/>
<keyword evidence="1" id="KW-1133">Transmembrane helix</keyword>
<keyword evidence="3" id="KW-1185">Reference proteome</keyword>
<keyword evidence="1" id="KW-0472">Membrane</keyword>
<keyword evidence="1" id="KW-0812">Transmembrane</keyword>
<evidence type="ECO:0000256" key="1">
    <source>
        <dbReference type="SAM" id="Phobius"/>
    </source>
</evidence>
<name>A0A1E4T2E8_9ASCO</name>
<proteinExistence type="predicted"/>
<reference evidence="3" key="1">
    <citation type="submission" date="2016-04" db="EMBL/GenBank/DDBJ databases">
        <title>Comparative genomics of biotechnologically important yeasts.</title>
        <authorList>
            <consortium name="DOE Joint Genome Institute"/>
            <person name="Riley R."/>
            <person name="Haridas S."/>
            <person name="Wolfe K.H."/>
            <person name="Lopes M.R."/>
            <person name="Hittinger C.T."/>
            <person name="Goker M."/>
            <person name="Salamov A."/>
            <person name="Wisecaver J."/>
            <person name="Long T.M."/>
            <person name="Aerts A.L."/>
            <person name="Barry K."/>
            <person name="Choi C."/>
            <person name="Clum A."/>
            <person name="Coughlan A.Y."/>
            <person name="Deshpande S."/>
            <person name="Douglass A.P."/>
            <person name="Hanson S.J."/>
            <person name="Klenk H.-P."/>
            <person name="Labutti K."/>
            <person name="Lapidus A."/>
            <person name="Lindquist E."/>
            <person name="Lipzen A."/>
            <person name="Meier-Kolthoff J.P."/>
            <person name="Ohm R.A."/>
            <person name="Otillar R.P."/>
            <person name="Pangilinan J."/>
            <person name="Peng Y."/>
            <person name="Rokas A."/>
            <person name="Rosa C.A."/>
            <person name="Scheuner C."/>
            <person name="Sibirny A.A."/>
            <person name="Slot J.C."/>
            <person name="Stielow J.B."/>
            <person name="Sun H."/>
            <person name="Kurtzman C.P."/>
            <person name="Blackwell M."/>
            <person name="Grigoriev I.V."/>
            <person name="Jeffries T.W."/>
        </authorList>
    </citation>
    <scope>NUCLEOTIDE SEQUENCE [LARGE SCALE GENOMIC DNA]</scope>
    <source>
        <strain evidence="3">NRRL YB-2248</strain>
    </source>
</reference>
<feature type="transmembrane region" description="Helical" evidence="1">
    <location>
        <begin position="52"/>
        <end position="73"/>
    </location>
</feature>
<accession>A0A1E4T2E8</accession>
<evidence type="ECO:0000313" key="2">
    <source>
        <dbReference type="EMBL" id="ODV85901.1"/>
    </source>
</evidence>
<dbReference type="SUPFAM" id="SSF58113">
    <property type="entry name" value="Apolipoprotein A-I"/>
    <property type="match status" value="1"/>
</dbReference>